<evidence type="ECO:0000313" key="3">
    <source>
        <dbReference type="Proteomes" id="UP000472676"/>
    </source>
</evidence>
<sequence>MKFQKCLLLCWCAALSCMVAACSGVGHGSKPDHLVIAQTNGLLGLNSGKSFLCFPEALTLSIVFDNGHYDSGFATRAHWASSNPDVAAVSNGDILYPGSTTLAYGAGVVIPNQPGTTTITASFSSLNVSYDLTVETPTSFSVDQSSVSMVKHTSTPINAKTVVDGYTRTVTGFGTWSFTDQPADEVTGSTTSTDSSDNPLDSVVQLASSSSGVTLVAGDTLGTRTAQMALNCPDGSDVAAMAQAALQIPVNVRELKTLSLTPEFPASQAINVMTYTADTKTQTVNTTETMKTIAGFGDGVSDTQDLSGQVTLQSSDSTVIAPVIGYVSVLKAGTANITASFPVIDADGNPVYDDVDPVTSAPVTVTGGERTFKSLAISPADEQTLTALDDLQYSGIATFTDNTTQDITRHVIWSVSDASVATIGNNLSIKSGDLFSLTIPTDGPVSVDVTAALGSASDAPTVTVPLKIQALD</sequence>
<gene>
    <name evidence="2" type="ORF">G7Y85_01825</name>
</gene>
<comment type="caution">
    <text evidence="2">The sequence shown here is derived from an EMBL/GenBank/DDBJ whole genome shotgun (WGS) entry which is preliminary data.</text>
</comment>
<accession>A0A6M2BM72</accession>
<keyword evidence="3" id="KW-1185">Reference proteome</keyword>
<protein>
    <submittedName>
        <fullName evidence="2">Uncharacterized protein</fullName>
    </submittedName>
</protein>
<evidence type="ECO:0000313" key="2">
    <source>
        <dbReference type="EMBL" id="NGY03494.1"/>
    </source>
</evidence>
<name>A0A6M2BM72_9GAMM</name>
<dbReference type="Gene3D" id="2.60.40.1080">
    <property type="match status" value="2"/>
</dbReference>
<feature type="chain" id="PRO_5026803449" evidence="1">
    <location>
        <begin position="22"/>
        <end position="472"/>
    </location>
</feature>
<keyword evidence="1" id="KW-0732">Signal</keyword>
<proteinExistence type="predicted"/>
<dbReference type="EMBL" id="JAAMOW010000001">
    <property type="protein sequence ID" value="NGY03494.1"/>
    <property type="molecule type" value="Genomic_DNA"/>
</dbReference>
<reference evidence="2 3" key="1">
    <citation type="journal article" date="2014" name="Int. J. Syst. Evol. Microbiol.">
        <title>Solimonas terrae sp. nov., isolated from soil.</title>
        <authorList>
            <person name="Kim S.J."/>
            <person name="Moon J.Y."/>
            <person name="Weon H.Y."/>
            <person name="Ahn J.H."/>
            <person name="Chen W.M."/>
            <person name="Kwon S.W."/>
        </authorList>
    </citation>
    <scope>NUCLEOTIDE SEQUENCE [LARGE SCALE GENOMIC DNA]</scope>
    <source>
        <strain evidence="2 3">KIS83-12</strain>
    </source>
</reference>
<evidence type="ECO:0000256" key="1">
    <source>
        <dbReference type="SAM" id="SignalP"/>
    </source>
</evidence>
<organism evidence="2 3">
    <name type="scientific">Solimonas terrae</name>
    <dbReference type="NCBI Taxonomy" id="1396819"/>
    <lineage>
        <taxon>Bacteria</taxon>
        <taxon>Pseudomonadati</taxon>
        <taxon>Pseudomonadota</taxon>
        <taxon>Gammaproteobacteria</taxon>
        <taxon>Nevskiales</taxon>
        <taxon>Nevskiaceae</taxon>
        <taxon>Solimonas</taxon>
    </lineage>
</organism>
<dbReference type="AlphaFoldDB" id="A0A6M2BM72"/>
<dbReference type="Proteomes" id="UP000472676">
    <property type="component" value="Unassembled WGS sequence"/>
</dbReference>
<dbReference type="PROSITE" id="PS51257">
    <property type="entry name" value="PROKAR_LIPOPROTEIN"/>
    <property type="match status" value="1"/>
</dbReference>
<feature type="signal peptide" evidence="1">
    <location>
        <begin position="1"/>
        <end position="21"/>
    </location>
</feature>
<dbReference type="RefSeq" id="WP_166250946.1">
    <property type="nucleotide sequence ID" value="NZ_JAAMOW010000001.1"/>
</dbReference>